<dbReference type="OrthoDB" id="9791851at2"/>
<feature type="transmembrane region" description="Helical" evidence="1">
    <location>
        <begin position="310"/>
        <end position="328"/>
    </location>
</feature>
<protein>
    <submittedName>
        <fullName evidence="2">Inner membrane protein</fullName>
    </submittedName>
</protein>
<dbReference type="NCBIfam" id="NF008712">
    <property type="entry name" value="PRK11715.1-1"/>
    <property type="match status" value="1"/>
</dbReference>
<accession>A0A1H2ZF61</accession>
<dbReference type="Proteomes" id="UP000199441">
    <property type="component" value="Unassembled WGS sequence"/>
</dbReference>
<proteinExistence type="predicted"/>
<evidence type="ECO:0000313" key="3">
    <source>
        <dbReference type="Proteomes" id="UP000199441"/>
    </source>
</evidence>
<keyword evidence="1" id="KW-1133">Transmembrane helix</keyword>
<feature type="transmembrane region" description="Helical" evidence="1">
    <location>
        <begin position="340"/>
        <end position="359"/>
    </location>
</feature>
<dbReference type="RefSeq" id="WP_089947320.1">
    <property type="nucleotide sequence ID" value="NZ_FNOI01000004.1"/>
</dbReference>
<keyword evidence="3" id="KW-1185">Reference proteome</keyword>
<dbReference type="PIRSF" id="PIRSF004548">
    <property type="entry name" value="CreD"/>
    <property type="match status" value="1"/>
</dbReference>
<dbReference type="PANTHER" id="PTHR30092">
    <property type="entry name" value="INNER MEMBRANE PROTEIN CRED"/>
    <property type="match status" value="1"/>
</dbReference>
<name>A0A1H2ZF61_9RHOB</name>
<dbReference type="Pfam" id="PF06123">
    <property type="entry name" value="CreD"/>
    <property type="match status" value="1"/>
</dbReference>
<reference evidence="3" key="1">
    <citation type="submission" date="2016-10" db="EMBL/GenBank/DDBJ databases">
        <authorList>
            <person name="Varghese N."/>
            <person name="Submissions S."/>
        </authorList>
    </citation>
    <scope>NUCLEOTIDE SEQUENCE [LARGE SCALE GENOMIC DNA]</scope>
    <source>
        <strain evidence="3">DSM 26922</strain>
    </source>
</reference>
<keyword evidence="1" id="KW-0812">Transmembrane</keyword>
<keyword evidence="1" id="KW-0472">Membrane</keyword>
<dbReference type="EMBL" id="FNOI01000004">
    <property type="protein sequence ID" value="SDX16016.1"/>
    <property type="molecule type" value="Genomic_DNA"/>
</dbReference>
<dbReference type="AlphaFoldDB" id="A0A1H2ZF61"/>
<dbReference type="GO" id="GO:0005886">
    <property type="term" value="C:plasma membrane"/>
    <property type="evidence" value="ECO:0007669"/>
    <property type="project" value="TreeGrafter"/>
</dbReference>
<dbReference type="InterPro" id="IPR010364">
    <property type="entry name" value="Uncharacterised_IM_CreD"/>
</dbReference>
<organism evidence="2 3">
    <name type="scientific">Litoreibacter albidus</name>
    <dbReference type="NCBI Taxonomy" id="670155"/>
    <lineage>
        <taxon>Bacteria</taxon>
        <taxon>Pseudomonadati</taxon>
        <taxon>Pseudomonadota</taxon>
        <taxon>Alphaproteobacteria</taxon>
        <taxon>Rhodobacterales</taxon>
        <taxon>Roseobacteraceae</taxon>
        <taxon>Litoreibacter</taxon>
    </lineage>
</organism>
<feature type="transmembrane region" description="Helical" evidence="1">
    <location>
        <begin position="365"/>
        <end position="386"/>
    </location>
</feature>
<dbReference type="STRING" id="670155.SAMN04488001_2553"/>
<sequence length="470" mass="51482">MKSIGFRFLIVGLLTVLMFIPLFLAGEVIDARADHSRNTVSSVGDEWGGPQRVAGPMIVIPVKGPVTRTETRETTTFVNGKQVASTEEYEVTEVKYKSSVYLYPNDYAFKLSSETQTRARGVFRVPVYVATADIKAQFDFSKVADALYAEETILWDDATLRVSLTSNKALRGAAELRVDGTSVQLEPITGSLGERNPGVVAEIGDPRDTSQYDMTLGFNGAGSFEVAPVGRNSEVSFNSDWPHPSFAGAFLPNTRTITENGFEAEWVIPHLARNLPQISRQNPDATARSSTAFGVEFFQPNDFYQKAYRAARYGILFIALTFLTILLIEDRSNRPTHPVQYIFVGLAQSLFVLLMVSYSEQIGFAAAYGVSAGATIILLTLFGLVAMKLGIRALVLGVMLVLLYGVLYLILRSADYALLAGSTLAFFALAGTMYLTRNEDWYGEPGHGMIDWLNGKTPPAKPAPDDKPTT</sequence>
<dbReference type="PANTHER" id="PTHR30092:SF0">
    <property type="entry name" value="INNER MEMBRANE PROTEIN CRED"/>
    <property type="match status" value="1"/>
</dbReference>
<feature type="transmembrane region" description="Helical" evidence="1">
    <location>
        <begin position="393"/>
        <end position="411"/>
    </location>
</feature>
<evidence type="ECO:0000313" key="2">
    <source>
        <dbReference type="EMBL" id="SDX16016.1"/>
    </source>
</evidence>
<evidence type="ECO:0000256" key="1">
    <source>
        <dbReference type="SAM" id="Phobius"/>
    </source>
</evidence>
<feature type="transmembrane region" description="Helical" evidence="1">
    <location>
        <begin position="417"/>
        <end position="435"/>
    </location>
</feature>
<gene>
    <name evidence="2" type="ORF">SAMN04488001_2553</name>
</gene>